<dbReference type="InterPro" id="IPR027417">
    <property type="entry name" value="P-loop_NTPase"/>
</dbReference>
<reference evidence="3" key="1">
    <citation type="submission" date="2021-01" db="EMBL/GenBank/DDBJ databases">
        <authorList>
            <person name="Corre E."/>
            <person name="Pelletier E."/>
            <person name="Niang G."/>
            <person name="Scheremetjew M."/>
            <person name="Finn R."/>
            <person name="Kale V."/>
            <person name="Holt S."/>
            <person name="Cochrane G."/>
            <person name="Meng A."/>
            <person name="Brown T."/>
            <person name="Cohen L."/>
        </authorList>
    </citation>
    <scope>NUCLEOTIDE SEQUENCE</scope>
    <source>
        <strain evidence="3">CCMP1243</strain>
    </source>
</reference>
<protein>
    <submittedName>
        <fullName evidence="3">Uncharacterized protein</fullName>
    </submittedName>
</protein>
<proteinExistence type="predicted"/>
<evidence type="ECO:0000313" key="3">
    <source>
        <dbReference type="EMBL" id="CAD9680479.1"/>
    </source>
</evidence>
<dbReference type="EMBL" id="HBHJ01012142">
    <property type="protein sequence ID" value="CAD9680479.1"/>
    <property type="molecule type" value="Transcribed_RNA"/>
</dbReference>
<feature type="region of interest" description="Disordered" evidence="2">
    <location>
        <begin position="216"/>
        <end position="255"/>
    </location>
</feature>
<accession>A0A7S2WC98</accession>
<evidence type="ECO:0000256" key="1">
    <source>
        <dbReference type="ARBA" id="ARBA00022962"/>
    </source>
</evidence>
<dbReference type="AlphaFoldDB" id="A0A7S2WC98"/>
<evidence type="ECO:0000256" key="2">
    <source>
        <dbReference type="SAM" id="MobiDB-lite"/>
    </source>
</evidence>
<dbReference type="Gene3D" id="3.40.50.300">
    <property type="entry name" value="P-loop containing nucleotide triphosphate hydrolases"/>
    <property type="match status" value="1"/>
</dbReference>
<dbReference type="PANTHER" id="PTHR21343:SF10">
    <property type="entry name" value="DRTGG DOMAIN-CONTAINING PROTEIN"/>
    <property type="match status" value="1"/>
</dbReference>
<gene>
    <name evidence="3" type="ORF">RMAR1173_LOCUS7928</name>
</gene>
<dbReference type="PANTHER" id="PTHR21343">
    <property type="entry name" value="DETHIOBIOTIN SYNTHETASE"/>
    <property type="match status" value="1"/>
</dbReference>
<dbReference type="Pfam" id="PF13500">
    <property type="entry name" value="AAA_26"/>
    <property type="match status" value="1"/>
</dbReference>
<keyword evidence="1" id="KW-0315">Glutamine amidotransferase</keyword>
<name>A0A7S2WC98_9STRA</name>
<organism evidence="3">
    <name type="scientific">Rhizochromulina marina</name>
    <dbReference type="NCBI Taxonomy" id="1034831"/>
    <lineage>
        <taxon>Eukaryota</taxon>
        <taxon>Sar</taxon>
        <taxon>Stramenopiles</taxon>
        <taxon>Ochrophyta</taxon>
        <taxon>Dictyochophyceae</taxon>
        <taxon>Rhizochromulinales</taxon>
        <taxon>Rhizochromulina</taxon>
    </lineage>
</organism>
<dbReference type="SUPFAM" id="SSF52540">
    <property type="entry name" value="P-loop containing nucleoside triphosphate hydrolases"/>
    <property type="match status" value="1"/>
</dbReference>
<sequence>MGVHHIEGSEAPLVFYKGFTRSFMEGGQGTSADWISHISAAVEKVSVGKTVVVVDGVGFPGVGSCVGVSNAQVAAAARAPVLVVGKSGVGGAIDAYALNASFFQSAGVPVLGAVFNLGATSGFYHWKACEHSIRQYFSAQRPREDMFGVIPEFPPLVGTRENVPDMPLEQALALAEENITHVSAHLDVDQLLVSACCDTWNRKHLGNSFFANHHSSINPAAPSPPSPGSLLSQPASRPKRQAGNGHAQGLAGSLLKRSRAEVEAAAAAAGAKGG</sequence>